<keyword evidence="2" id="KW-0812">Transmembrane</keyword>
<dbReference type="AlphaFoldDB" id="A0A8J8NH16"/>
<dbReference type="EMBL" id="RRYP01016825">
    <property type="protein sequence ID" value="TNV74574.1"/>
    <property type="molecule type" value="Genomic_DNA"/>
</dbReference>
<name>A0A8J8NH16_HALGN</name>
<reference evidence="3" key="1">
    <citation type="submission" date="2019-06" db="EMBL/GenBank/DDBJ databases">
        <authorList>
            <person name="Zheng W."/>
        </authorList>
    </citation>
    <scope>NUCLEOTIDE SEQUENCE</scope>
    <source>
        <strain evidence="3">QDHG01</strain>
    </source>
</reference>
<feature type="transmembrane region" description="Helical" evidence="2">
    <location>
        <begin position="25"/>
        <end position="45"/>
    </location>
</feature>
<dbReference type="Proteomes" id="UP000785679">
    <property type="component" value="Unassembled WGS sequence"/>
</dbReference>
<proteinExistence type="predicted"/>
<evidence type="ECO:0000256" key="1">
    <source>
        <dbReference type="SAM" id="MobiDB-lite"/>
    </source>
</evidence>
<feature type="compositionally biased region" description="Low complexity" evidence="1">
    <location>
        <begin position="127"/>
        <end position="139"/>
    </location>
</feature>
<feature type="transmembrane region" description="Helical" evidence="2">
    <location>
        <begin position="57"/>
        <end position="76"/>
    </location>
</feature>
<keyword evidence="4" id="KW-1185">Reference proteome</keyword>
<evidence type="ECO:0000256" key="2">
    <source>
        <dbReference type="SAM" id="Phobius"/>
    </source>
</evidence>
<gene>
    <name evidence="3" type="ORF">FGO68_gene11973</name>
</gene>
<sequence>MVFASAFAVTLDGDLLYWSNSRRVVLTRLILGLSLVFIIDLIFIVHPLQSSQELPTVYFLHYILPQVLTTFSVYGLTPPLAAALCSDTVDEDARRKRRVFQSETTSSSSSEAGKRGRIASGSETVKQKSSSTSKQQSSDSPKKIVNLRDLQTMGMRDRMRTNSDIEKHFPGLSQLAAINN</sequence>
<protein>
    <submittedName>
        <fullName evidence="3">Uncharacterized protein</fullName>
    </submittedName>
</protein>
<evidence type="ECO:0000313" key="3">
    <source>
        <dbReference type="EMBL" id="TNV74574.1"/>
    </source>
</evidence>
<evidence type="ECO:0000313" key="4">
    <source>
        <dbReference type="Proteomes" id="UP000785679"/>
    </source>
</evidence>
<comment type="caution">
    <text evidence="3">The sequence shown here is derived from an EMBL/GenBank/DDBJ whole genome shotgun (WGS) entry which is preliminary data.</text>
</comment>
<feature type="compositionally biased region" description="Basic and acidic residues" evidence="1">
    <location>
        <begin position="155"/>
        <end position="167"/>
    </location>
</feature>
<feature type="compositionally biased region" description="Low complexity" evidence="1">
    <location>
        <begin position="102"/>
        <end position="111"/>
    </location>
</feature>
<organism evidence="3 4">
    <name type="scientific">Halteria grandinella</name>
    <dbReference type="NCBI Taxonomy" id="5974"/>
    <lineage>
        <taxon>Eukaryota</taxon>
        <taxon>Sar</taxon>
        <taxon>Alveolata</taxon>
        <taxon>Ciliophora</taxon>
        <taxon>Intramacronucleata</taxon>
        <taxon>Spirotrichea</taxon>
        <taxon>Stichotrichia</taxon>
        <taxon>Sporadotrichida</taxon>
        <taxon>Halteriidae</taxon>
        <taxon>Halteria</taxon>
    </lineage>
</organism>
<keyword evidence="2" id="KW-1133">Transmembrane helix</keyword>
<keyword evidence="2" id="KW-0472">Membrane</keyword>
<accession>A0A8J8NH16</accession>
<feature type="region of interest" description="Disordered" evidence="1">
    <location>
        <begin position="96"/>
        <end position="167"/>
    </location>
</feature>